<keyword evidence="1" id="KW-0472">Membrane</keyword>
<gene>
    <name evidence="2" type="ORF">SPF06_09870</name>
</gene>
<dbReference type="RefSeq" id="WP_323278880.1">
    <property type="nucleotide sequence ID" value="NZ_JAYGGQ010000006.1"/>
</dbReference>
<name>A0ABU5T669_9MICC</name>
<evidence type="ECO:0000313" key="2">
    <source>
        <dbReference type="EMBL" id="MEA5455024.1"/>
    </source>
</evidence>
<feature type="transmembrane region" description="Helical" evidence="1">
    <location>
        <begin position="91"/>
        <end position="112"/>
    </location>
</feature>
<reference evidence="2 3" key="1">
    <citation type="submission" date="2023-12" db="EMBL/GenBank/DDBJ databases">
        <title>Sinomonas terricola sp. nov, isolated from litchi orchard soil in Guangdong, PR China.</title>
        <authorList>
            <person name="Jiaxin W."/>
            <person name="Yang Z."/>
            <person name="Honghui Z."/>
        </authorList>
    </citation>
    <scope>NUCLEOTIDE SEQUENCE [LARGE SCALE GENOMIC DNA]</scope>
    <source>
        <strain evidence="2 3">JGH33</strain>
    </source>
</reference>
<keyword evidence="1" id="KW-0812">Transmembrane</keyword>
<protein>
    <recommendedName>
        <fullName evidence="4">DUF624 domain-containing protein</fullName>
    </recommendedName>
</protein>
<evidence type="ECO:0008006" key="4">
    <source>
        <dbReference type="Google" id="ProtNLM"/>
    </source>
</evidence>
<organism evidence="2 3">
    <name type="scientific">Sinomonas terricola</name>
    <dbReference type="NCBI Taxonomy" id="3110330"/>
    <lineage>
        <taxon>Bacteria</taxon>
        <taxon>Bacillati</taxon>
        <taxon>Actinomycetota</taxon>
        <taxon>Actinomycetes</taxon>
        <taxon>Micrococcales</taxon>
        <taxon>Micrococcaceae</taxon>
        <taxon>Sinomonas</taxon>
    </lineage>
</organism>
<dbReference type="EMBL" id="JAYGGQ010000006">
    <property type="protein sequence ID" value="MEA5455024.1"/>
    <property type="molecule type" value="Genomic_DNA"/>
</dbReference>
<proteinExistence type="predicted"/>
<keyword evidence="1" id="KW-1133">Transmembrane helix</keyword>
<dbReference type="Proteomes" id="UP001304769">
    <property type="component" value="Unassembled WGS sequence"/>
</dbReference>
<evidence type="ECO:0000256" key="1">
    <source>
        <dbReference type="SAM" id="Phobius"/>
    </source>
</evidence>
<feature type="transmembrane region" description="Helical" evidence="1">
    <location>
        <begin position="132"/>
        <end position="153"/>
    </location>
</feature>
<feature type="transmembrane region" description="Helical" evidence="1">
    <location>
        <begin position="174"/>
        <end position="190"/>
    </location>
</feature>
<comment type="caution">
    <text evidence="2">The sequence shown here is derived from an EMBL/GenBank/DDBJ whole genome shotgun (WGS) entry which is preliminary data.</text>
</comment>
<sequence>MARTHEFGSGPLFTAAARIYGTAVCGFLLVAANLPLVLSPLFLSAPGGMLWLALTAIPVGPAVVAGASAYRRLLAGTSRSVSRDFLRALRSSAADATAVWLPFLGLLTMAGVNLLHLGDLSPQLQSPLRAGLVLFSVLVCTTAINALMIVSRFRFRTRDAVRLAFWCLGARKRASLAIAAVVVLSAWVLTQTTVFLLPFLSGPLVCVVTAISRPVLSLVEERFTVAA</sequence>
<feature type="transmembrane region" description="Helical" evidence="1">
    <location>
        <begin position="49"/>
        <end position="70"/>
    </location>
</feature>
<evidence type="ECO:0000313" key="3">
    <source>
        <dbReference type="Proteomes" id="UP001304769"/>
    </source>
</evidence>
<keyword evidence="3" id="KW-1185">Reference proteome</keyword>
<accession>A0ABU5T669</accession>
<feature type="transmembrane region" description="Helical" evidence="1">
    <location>
        <begin position="20"/>
        <end position="43"/>
    </location>
</feature>